<dbReference type="InterPro" id="IPR036735">
    <property type="entry name" value="NGN_dom_sf"/>
</dbReference>
<organism evidence="3">
    <name type="scientific">Serratia fonticola</name>
    <dbReference type="NCBI Taxonomy" id="47917"/>
    <lineage>
        <taxon>Bacteria</taxon>
        <taxon>Pseudomonadati</taxon>
        <taxon>Pseudomonadota</taxon>
        <taxon>Gammaproteobacteria</taxon>
        <taxon>Enterobacterales</taxon>
        <taxon>Yersiniaceae</taxon>
        <taxon>Serratia</taxon>
    </lineage>
</organism>
<accession>A0A542BFA1</accession>
<dbReference type="InterPro" id="IPR006645">
    <property type="entry name" value="NGN-like_dom"/>
</dbReference>
<evidence type="ECO:0000259" key="2">
    <source>
        <dbReference type="SMART" id="SM00738"/>
    </source>
</evidence>
<evidence type="ECO:0000313" key="3">
    <source>
        <dbReference type="EMBL" id="TVZ61635.1"/>
    </source>
</evidence>
<reference evidence="3" key="2">
    <citation type="submission" date="2019-08" db="EMBL/GenBank/DDBJ databases">
        <title>Investigation of anaerobic lignin degradation for improved lignocellulosic biofuels.</title>
        <authorList>
            <person name="Deangelis K.PhD."/>
        </authorList>
    </citation>
    <scope>NUCLEOTIDE SEQUENCE [LARGE SCALE GENOMIC DNA]</scope>
    <source>
        <strain evidence="3">128R</strain>
    </source>
</reference>
<dbReference type="EMBL" id="VISQ01000002">
    <property type="protein sequence ID" value="TVZ61635.1"/>
    <property type="molecule type" value="Genomic_DNA"/>
</dbReference>
<comment type="caution">
    <text evidence="3">The sequence shown here is derived from an EMBL/GenBank/DDBJ whole genome shotgun (WGS) entry which is preliminary data.</text>
</comment>
<feature type="domain" description="NusG-like N-terminal" evidence="2">
    <location>
        <begin position="40"/>
        <end position="144"/>
    </location>
</feature>
<dbReference type="SUPFAM" id="SSF82679">
    <property type="entry name" value="N-utilization substance G protein NusG, N-terminal domain"/>
    <property type="match status" value="1"/>
</dbReference>
<sequence length="201" mass="23299">MRQPLFQRYRPVYSTPVGYRMTLRGISSGESMMDIDELNGQCWYLAQYITGGKNRERLFDWLSDQHITPWTPLTIRTIRRADKINCSRKHILPLFPGYFFLKANLATQTVDKIRRHSAFCSFVMNGSQIAPLRASVVEGLMKLHPDPTLNPEARDELEAASHTWLTTTQYQYLLRMEQDSRPVSRVALLMKLVFEPSLLGF</sequence>
<dbReference type="SMART" id="SM00738">
    <property type="entry name" value="NGN"/>
    <property type="match status" value="1"/>
</dbReference>
<dbReference type="Pfam" id="PF02357">
    <property type="entry name" value="NusG"/>
    <property type="match status" value="1"/>
</dbReference>
<evidence type="ECO:0000256" key="1">
    <source>
        <dbReference type="ARBA" id="ARBA00023163"/>
    </source>
</evidence>
<protein>
    <submittedName>
        <fullName evidence="3">Transcription termination factor nusG</fullName>
    </submittedName>
</protein>
<dbReference type="GO" id="GO:0006354">
    <property type="term" value="P:DNA-templated transcription elongation"/>
    <property type="evidence" value="ECO:0007669"/>
    <property type="project" value="InterPro"/>
</dbReference>
<name>A0A542BFA1_SERFO</name>
<reference evidence="3" key="1">
    <citation type="submission" date="2019-06" db="EMBL/GenBank/DDBJ databases">
        <authorList>
            <person name="Deangelis K."/>
            <person name="Huntemann M."/>
            <person name="Clum A."/>
            <person name="Pillay M."/>
            <person name="Palaniappan K."/>
            <person name="Varghese N."/>
            <person name="Mikhailova N."/>
            <person name="Stamatis D."/>
            <person name="Reddy T."/>
            <person name="Daum C."/>
            <person name="Shapiro N."/>
            <person name="Ivanova N."/>
            <person name="Kyrpides N."/>
            <person name="Woyke T."/>
        </authorList>
    </citation>
    <scope>NUCLEOTIDE SEQUENCE [LARGE SCALE GENOMIC DNA]</scope>
    <source>
        <strain evidence="3">128R</strain>
    </source>
</reference>
<proteinExistence type="predicted"/>
<dbReference type="Gene3D" id="3.30.70.940">
    <property type="entry name" value="NusG, N-terminal domain"/>
    <property type="match status" value="1"/>
</dbReference>
<gene>
    <name evidence="3" type="ORF">FHU10_5333</name>
</gene>
<keyword evidence="1" id="KW-0804">Transcription</keyword>
<dbReference type="AlphaFoldDB" id="A0A542BFA1"/>